<dbReference type="AlphaFoldDB" id="A0A8H7VBU4"/>
<dbReference type="Proteomes" id="UP000603453">
    <property type="component" value="Unassembled WGS sequence"/>
</dbReference>
<keyword evidence="2" id="KW-1185">Reference proteome</keyword>
<dbReference type="EMBL" id="JAEPRD010000018">
    <property type="protein sequence ID" value="KAG2208674.1"/>
    <property type="molecule type" value="Genomic_DNA"/>
</dbReference>
<evidence type="ECO:0000313" key="1">
    <source>
        <dbReference type="EMBL" id="KAG2208674.1"/>
    </source>
</evidence>
<evidence type="ECO:0000313" key="2">
    <source>
        <dbReference type="Proteomes" id="UP000603453"/>
    </source>
</evidence>
<proteinExistence type="predicted"/>
<reference evidence="1" key="1">
    <citation type="submission" date="2020-12" db="EMBL/GenBank/DDBJ databases">
        <title>Metabolic potential, ecology and presence of endohyphal bacteria is reflected in genomic diversity of Mucoromycotina.</title>
        <authorList>
            <person name="Muszewska A."/>
            <person name="Okrasinska A."/>
            <person name="Steczkiewicz K."/>
            <person name="Drgas O."/>
            <person name="Orlowska M."/>
            <person name="Perlinska-Lenart U."/>
            <person name="Aleksandrzak-Piekarczyk T."/>
            <person name="Szatraj K."/>
            <person name="Zielenkiewicz U."/>
            <person name="Pilsyk S."/>
            <person name="Malc E."/>
            <person name="Mieczkowski P."/>
            <person name="Kruszewska J.S."/>
            <person name="Biernat P."/>
            <person name="Pawlowska J."/>
        </authorList>
    </citation>
    <scope>NUCLEOTIDE SEQUENCE</scope>
    <source>
        <strain evidence="1">WA0000017839</strain>
    </source>
</reference>
<accession>A0A8H7VBU4</accession>
<name>A0A8H7VBU4_9FUNG</name>
<organism evidence="1 2">
    <name type="scientific">Mucor saturninus</name>
    <dbReference type="NCBI Taxonomy" id="64648"/>
    <lineage>
        <taxon>Eukaryota</taxon>
        <taxon>Fungi</taxon>
        <taxon>Fungi incertae sedis</taxon>
        <taxon>Mucoromycota</taxon>
        <taxon>Mucoromycotina</taxon>
        <taxon>Mucoromycetes</taxon>
        <taxon>Mucorales</taxon>
        <taxon>Mucorineae</taxon>
        <taxon>Mucoraceae</taxon>
        <taxon>Mucor</taxon>
    </lineage>
</organism>
<gene>
    <name evidence="1" type="ORF">INT47_007772</name>
</gene>
<comment type="caution">
    <text evidence="1">The sequence shown here is derived from an EMBL/GenBank/DDBJ whole genome shotgun (WGS) entry which is preliminary data.</text>
</comment>
<protein>
    <submittedName>
        <fullName evidence="1">Uncharacterized protein</fullName>
    </submittedName>
</protein>
<sequence length="85" mass="9108">MFWERLFSLEHLPRPEVGDFAWQNIIYKSLRPGSRRSTFLPTAATAATATTTAATATTTAATATTTAATATTTAAAARLKCRFLI</sequence>